<dbReference type="NCBIfam" id="TIGR00042">
    <property type="entry name" value="RdgB/HAM1 family non-canonical purine NTP pyrophosphatase"/>
    <property type="match status" value="1"/>
</dbReference>
<feature type="binding site" evidence="7">
    <location>
        <position position="70"/>
    </location>
    <ligand>
        <name>substrate</name>
    </ligand>
</feature>
<comment type="function">
    <text evidence="7">Pyrophosphatase that catalyzes the hydrolysis of nucleoside triphosphates to their monophosphate derivatives, with a high preference for the non-canonical purine nucleotides XTP (xanthosine triphosphate), dITP (deoxyinosine triphosphate) and ITP. Seems to function as a house-cleaning enzyme that removes non-canonical purine nucleotides from the nucleotide pool, thus preventing their incorporation into DNA/RNA and avoiding chromosomal lesions.</text>
</comment>
<keyword evidence="6 7" id="KW-0546">Nucleotide metabolism</keyword>
<reference evidence="9 10" key="1">
    <citation type="submission" date="2024-09" db="EMBL/GenBank/DDBJ databases">
        <authorList>
            <person name="Sun Q."/>
            <person name="Mori K."/>
        </authorList>
    </citation>
    <scope>NUCLEOTIDE SEQUENCE [LARGE SCALE GENOMIC DNA]</scope>
    <source>
        <strain evidence="9 10">KCTC 23076</strain>
    </source>
</reference>
<dbReference type="InterPro" id="IPR002637">
    <property type="entry name" value="RdgB/HAM1"/>
</dbReference>
<comment type="catalytic activity">
    <reaction evidence="7">
        <text>ITP + H2O = IMP + diphosphate + H(+)</text>
        <dbReference type="Rhea" id="RHEA:29399"/>
        <dbReference type="ChEBI" id="CHEBI:15377"/>
        <dbReference type="ChEBI" id="CHEBI:15378"/>
        <dbReference type="ChEBI" id="CHEBI:33019"/>
        <dbReference type="ChEBI" id="CHEBI:58053"/>
        <dbReference type="ChEBI" id="CHEBI:61402"/>
        <dbReference type="EC" id="3.6.1.66"/>
    </reaction>
</comment>
<comment type="cofactor">
    <cofactor evidence="7">
        <name>Mg(2+)</name>
        <dbReference type="ChEBI" id="CHEBI:18420"/>
    </cofactor>
    <text evidence="7">Binds 1 Mg(2+) ion per subunit.</text>
</comment>
<protein>
    <recommendedName>
        <fullName evidence="7">dITP/XTP pyrophosphatase</fullName>
        <ecNumber evidence="7">3.6.1.66</ecNumber>
    </recommendedName>
    <alternativeName>
        <fullName evidence="7">Non-canonical purine NTP pyrophosphatase</fullName>
    </alternativeName>
    <alternativeName>
        <fullName evidence="7">Non-standard purine NTP pyrophosphatase</fullName>
    </alternativeName>
    <alternativeName>
        <fullName evidence="7">Nucleoside-triphosphate diphosphatase</fullName>
    </alternativeName>
    <alternativeName>
        <fullName evidence="7">Nucleoside-triphosphate pyrophosphatase</fullName>
        <shortName evidence="7">NTPase</shortName>
    </alternativeName>
</protein>
<comment type="catalytic activity">
    <reaction evidence="7">
        <text>dITP + H2O = dIMP + diphosphate + H(+)</text>
        <dbReference type="Rhea" id="RHEA:28342"/>
        <dbReference type="ChEBI" id="CHEBI:15377"/>
        <dbReference type="ChEBI" id="CHEBI:15378"/>
        <dbReference type="ChEBI" id="CHEBI:33019"/>
        <dbReference type="ChEBI" id="CHEBI:61194"/>
        <dbReference type="ChEBI" id="CHEBI:61382"/>
        <dbReference type="EC" id="3.6.1.66"/>
    </reaction>
</comment>
<dbReference type="CDD" id="cd00515">
    <property type="entry name" value="HAM1"/>
    <property type="match status" value="1"/>
</dbReference>
<dbReference type="InterPro" id="IPR029001">
    <property type="entry name" value="ITPase-like_fam"/>
</dbReference>
<dbReference type="SUPFAM" id="SSF52972">
    <property type="entry name" value="ITPase-like"/>
    <property type="match status" value="1"/>
</dbReference>
<feature type="active site" description="Proton acceptor" evidence="7">
    <location>
        <position position="69"/>
    </location>
</feature>
<organism evidence="9 10">
    <name type="scientific">Lysobacter korlensis</name>
    <dbReference type="NCBI Taxonomy" id="553636"/>
    <lineage>
        <taxon>Bacteria</taxon>
        <taxon>Pseudomonadati</taxon>
        <taxon>Pseudomonadota</taxon>
        <taxon>Gammaproteobacteria</taxon>
        <taxon>Lysobacterales</taxon>
        <taxon>Lysobacteraceae</taxon>
        <taxon>Lysobacter</taxon>
    </lineage>
</organism>
<feature type="binding site" evidence="7">
    <location>
        <position position="69"/>
    </location>
    <ligand>
        <name>Mg(2+)</name>
        <dbReference type="ChEBI" id="CHEBI:18420"/>
    </ligand>
</feature>
<comment type="catalytic activity">
    <reaction evidence="7">
        <text>XTP + H2O = XMP + diphosphate + H(+)</text>
        <dbReference type="Rhea" id="RHEA:28610"/>
        <dbReference type="ChEBI" id="CHEBI:15377"/>
        <dbReference type="ChEBI" id="CHEBI:15378"/>
        <dbReference type="ChEBI" id="CHEBI:33019"/>
        <dbReference type="ChEBI" id="CHEBI:57464"/>
        <dbReference type="ChEBI" id="CHEBI:61314"/>
        <dbReference type="EC" id="3.6.1.66"/>
    </reaction>
</comment>
<keyword evidence="5 7" id="KW-0460">Magnesium</keyword>
<feature type="binding site" evidence="7">
    <location>
        <position position="177"/>
    </location>
    <ligand>
        <name>substrate</name>
    </ligand>
</feature>
<dbReference type="Proteomes" id="UP001589896">
    <property type="component" value="Unassembled WGS sequence"/>
</dbReference>
<keyword evidence="4 7" id="KW-0378">Hydrolase</keyword>
<accession>A0ABV6RJ23</accession>
<evidence type="ECO:0000256" key="1">
    <source>
        <dbReference type="ARBA" id="ARBA00008023"/>
    </source>
</evidence>
<evidence type="ECO:0000256" key="5">
    <source>
        <dbReference type="ARBA" id="ARBA00022842"/>
    </source>
</evidence>
<evidence type="ECO:0000256" key="7">
    <source>
        <dbReference type="HAMAP-Rule" id="MF_01405"/>
    </source>
</evidence>
<evidence type="ECO:0000256" key="2">
    <source>
        <dbReference type="ARBA" id="ARBA00022723"/>
    </source>
</evidence>
<keyword evidence="3 7" id="KW-0547">Nucleotide-binding</keyword>
<evidence type="ECO:0000256" key="4">
    <source>
        <dbReference type="ARBA" id="ARBA00022801"/>
    </source>
</evidence>
<keyword evidence="10" id="KW-1185">Reference proteome</keyword>
<dbReference type="Gene3D" id="3.90.950.10">
    <property type="match status" value="1"/>
</dbReference>
<dbReference type="InterPro" id="IPR020922">
    <property type="entry name" value="dITP/XTP_pyrophosphatase"/>
</dbReference>
<gene>
    <name evidence="9" type="primary">rdgB</name>
    <name evidence="9" type="ORF">ACFFGH_03855</name>
</gene>
<dbReference type="EMBL" id="JBHLTG010000001">
    <property type="protein sequence ID" value="MFC0676987.1"/>
    <property type="molecule type" value="Genomic_DNA"/>
</dbReference>
<dbReference type="EC" id="3.6.1.66" evidence="7"/>
<feature type="binding site" evidence="7">
    <location>
        <begin position="8"/>
        <end position="13"/>
    </location>
    <ligand>
        <name>substrate</name>
    </ligand>
</feature>
<dbReference type="RefSeq" id="WP_386664962.1">
    <property type="nucleotide sequence ID" value="NZ_JBHLTG010000001.1"/>
</dbReference>
<dbReference type="GO" id="GO:0036220">
    <property type="term" value="F:ITP diphosphatase activity"/>
    <property type="evidence" value="ECO:0007669"/>
    <property type="project" value="UniProtKB-EC"/>
</dbReference>
<comment type="subunit">
    <text evidence="7">Homodimer.</text>
</comment>
<keyword evidence="2 7" id="KW-0479">Metal-binding</keyword>
<dbReference type="Pfam" id="PF01725">
    <property type="entry name" value="Ham1p_like"/>
    <property type="match status" value="1"/>
</dbReference>
<name>A0ABV6RJ23_9GAMM</name>
<evidence type="ECO:0000256" key="6">
    <source>
        <dbReference type="ARBA" id="ARBA00023080"/>
    </source>
</evidence>
<dbReference type="HAMAP" id="MF_01405">
    <property type="entry name" value="Non_canon_purine_NTPase"/>
    <property type="match status" value="1"/>
</dbReference>
<evidence type="ECO:0000313" key="10">
    <source>
        <dbReference type="Proteomes" id="UP001589896"/>
    </source>
</evidence>
<proteinExistence type="inferred from homology"/>
<evidence type="ECO:0000313" key="9">
    <source>
        <dbReference type="EMBL" id="MFC0676987.1"/>
    </source>
</evidence>
<evidence type="ECO:0000256" key="8">
    <source>
        <dbReference type="RuleBase" id="RU003781"/>
    </source>
</evidence>
<feature type="binding site" evidence="7">
    <location>
        <position position="40"/>
    </location>
    <ligand>
        <name>Mg(2+)</name>
        <dbReference type="ChEBI" id="CHEBI:18420"/>
    </ligand>
</feature>
<dbReference type="PANTHER" id="PTHR11067:SF9">
    <property type="entry name" value="INOSINE TRIPHOSPHATE PYROPHOSPHATASE"/>
    <property type="match status" value="1"/>
</dbReference>
<sequence length="208" mass="21781">MKRIVVASGNRGKLAEFADLLAGSGIEWVAQHELGVSDAEETGLTFVENALLKARHAARLTGLPALADDSGLCVDALGGAPGLLSARYAGTHGDAQANIAKLLAALQDVPEDQRGAHFYAVIVLLRHAEDPQPLVAEGVWRGRVLEAVAGDGGFGYDPVFFDPVHGCSAAQLDPALKNRISHRAQALAALRARLLQDSPVELAEPAAD</sequence>
<comment type="caution">
    <text evidence="9">The sequence shown here is derived from an EMBL/GenBank/DDBJ whole genome shotgun (WGS) entry which is preliminary data.</text>
</comment>
<dbReference type="PANTHER" id="PTHR11067">
    <property type="entry name" value="INOSINE TRIPHOSPHATE PYROPHOSPHATASE/HAM1 PROTEIN"/>
    <property type="match status" value="1"/>
</dbReference>
<feature type="binding site" evidence="7">
    <location>
        <begin position="182"/>
        <end position="183"/>
    </location>
    <ligand>
        <name>substrate</name>
    </ligand>
</feature>
<evidence type="ECO:0000256" key="3">
    <source>
        <dbReference type="ARBA" id="ARBA00022741"/>
    </source>
</evidence>
<comment type="similarity">
    <text evidence="1 7 8">Belongs to the HAM1 NTPase family.</text>
</comment>
<feature type="binding site" evidence="7">
    <location>
        <begin position="154"/>
        <end position="157"/>
    </location>
    <ligand>
        <name>substrate</name>
    </ligand>
</feature>